<evidence type="ECO:0000313" key="14">
    <source>
        <dbReference type="Proteomes" id="UP000186817"/>
    </source>
</evidence>
<sequence length="354" mass="38593">MAVDLPTCRVCFGQETENGEELISPCKCEGSQKYIHLSCLRRWQRTVQLGSSNHPEDRGAEDRHLVCNVCRGIFNLPPQDRGALLSDLAGAQPSDVATGLLLVTKRSAGESLASSSLDNLAIRAFLEAKAAHFRSAVYILTDISPGAKDGSRHGAMSIDASSADLKPLWPSSNLHPFVRSAFRIMAFALELMKQADATNHKMALEEAQKIEEWVGDEVAKFKEECCRESKLGSYLLTVNTGPRKFGVQLSNRGLDKALLEQELGCLGFRSLVITPGLHNFVIQASWQGVSDERPVKRARGVEQTCGICSESKAVIVLAPCGHVLCSGCYERQTSRSCPFCRHPVSCVTGGLFLN</sequence>
<keyword evidence="7" id="KW-0862">Zinc</keyword>
<dbReference type="SMART" id="SM00744">
    <property type="entry name" value="RINGv"/>
    <property type="match status" value="1"/>
</dbReference>
<dbReference type="Gene3D" id="3.30.40.10">
    <property type="entry name" value="Zinc/RING finger domain, C3HC4 (zinc finger)"/>
    <property type="match status" value="2"/>
</dbReference>
<dbReference type="OrthoDB" id="433791at2759"/>
<comment type="caution">
    <text evidence="13">The sequence shown here is derived from an EMBL/GenBank/DDBJ whole genome shotgun (WGS) entry which is preliminary data.</text>
</comment>
<organism evidence="13 14">
    <name type="scientific">Symbiodinium microadriaticum</name>
    <name type="common">Dinoflagellate</name>
    <name type="synonym">Zooxanthella microadriatica</name>
    <dbReference type="NCBI Taxonomy" id="2951"/>
    <lineage>
        <taxon>Eukaryota</taxon>
        <taxon>Sar</taxon>
        <taxon>Alveolata</taxon>
        <taxon>Dinophyceae</taxon>
        <taxon>Suessiales</taxon>
        <taxon>Symbiodiniaceae</taxon>
        <taxon>Symbiodinium</taxon>
    </lineage>
</organism>
<evidence type="ECO:0000256" key="6">
    <source>
        <dbReference type="ARBA" id="ARBA00022786"/>
    </source>
</evidence>
<keyword evidence="3" id="KW-0812">Transmembrane</keyword>
<dbReference type="InterPro" id="IPR001841">
    <property type="entry name" value="Znf_RING"/>
</dbReference>
<reference evidence="13 14" key="1">
    <citation type="submission" date="2016-02" db="EMBL/GenBank/DDBJ databases">
        <title>Genome analysis of coral dinoflagellate symbionts highlights evolutionary adaptations to a symbiotic lifestyle.</title>
        <authorList>
            <person name="Aranda M."/>
            <person name="Li Y."/>
            <person name="Liew Y.J."/>
            <person name="Baumgarten S."/>
            <person name="Simakov O."/>
            <person name="Wilson M."/>
            <person name="Piel J."/>
            <person name="Ashoor H."/>
            <person name="Bougouffa S."/>
            <person name="Bajic V.B."/>
            <person name="Ryu T."/>
            <person name="Ravasi T."/>
            <person name="Bayer T."/>
            <person name="Micklem G."/>
            <person name="Kim H."/>
            <person name="Bhak J."/>
            <person name="Lajeunesse T.C."/>
            <person name="Voolstra C.R."/>
        </authorList>
    </citation>
    <scope>NUCLEOTIDE SEQUENCE [LARGE SCALE GENOMIC DNA]</scope>
    <source>
        <strain evidence="13 14">CCMP2467</strain>
    </source>
</reference>
<evidence type="ECO:0000256" key="5">
    <source>
        <dbReference type="ARBA" id="ARBA00022771"/>
    </source>
</evidence>
<keyword evidence="5 10" id="KW-0863">Zinc-finger</keyword>
<dbReference type="PANTHER" id="PTHR46065:SF3">
    <property type="entry name" value="FI20425P1"/>
    <property type="match status" value="1"/>
</dbReference>
<evidence type="ECO:0000313" key="13">
    <source>
        <dbReference type="EMBL" id="OLQ01344.1"/>
    </source>
</evidence>
<gene>
    <name evidence="13" type="primary">SSM4</name>
    <name evidence="13" type="ORF">AK812_SmicGene15920</name>
</gene>
<keyword evidence="9" id="KW-0472">Membrane</keyword>
<evidence type="ECO:0000256" key="7">
    <source>
        <dbReference type="ARBA" id="ARBA00022833"/>
    </source>
</evidence>
<dbReference type="SMART" id="SM00184">
    <property type="entry name" value="RING"/>
    <property type="match status" value="2"/>
</dbReference>
<evidence type="ECO:0000256" key="2">
    <source>
        <dbReference type="ARBA" id="ARBA00022679"/>
    </source>
</evidence>
<dbReference type="InterPro" id="IPR017907">
    <property type="entry name" value="Znf_RING_CS"/>
</dbReference>
<dbReference type="PROSITE" id="PS00518">
    <property type="entry name" value="ZF_RING_1"/>
    <property type="match status" value="1"/>
</dbReference>
<evidence type="ECO:0000256" key="10">
    <source>
        <dbReference type="PROSITE-ProRule" id="PRU00175"/>
    </source>
</evidence>
<accession>A0A1Q9E1M3</accession>
<evidence type="ECO:0000259" key="12">
    <source>
        <dbReference type="PROSITE" id="PS51292"/>
    </source>
</evidence>
<feature type="domain" description="RING-CH-type" evidence="12">
    <location>
        <begin position="1"/>
        <end position="77"/>
    </location>
</feature>
<evidence type="ECO:0000256" key="3">
    <source>
        <dbReference type="ARBA" id="ARBA00022692"/>
    </source>
</evidence>
<dbReference type="GO" id="GO:0016020">
    <property type="term" value="C:membrane"/>
    <property type="evidence" value="ECO:0007669"/>
    <property type="project" value="UniProtKB-SubCell"/>
</dbReference>
<proteinExistence type="predicted"/>
<dbReference type="Pfam" id="PF12906">
    <property type="entry name" value="RINGv"/>
    <property type="match status" value="1"/>
</dbReference>
<dbReference type="PROSITE" id="PS50089">
    <property type="entry name" value="ZF_RING_2"/>
    <property type="match status" value="1"/>
</dbReference>
<evidence type="ECO:0000256" key="8">
    <source>
        <dbReference type="ARBA" id="ARBA00022989"/>
    </source>
</evidence>
<protein>
    <submittedName>
        <fullName evidence="13">ERAD-associated E3 ubiquitin-protein ligase DOA10</fullName>
    </submittedName>
</protein>
<evidence type="ECO:0000259" key="11">
    <source>
        <dbReference type="PROSITE" id="PS50089"/>
    </source>
</evidence>
<dbReference type="EMBL" id="LSRX01000296">
    <property type="protein sequence ID" value="OLQ01344.1"/>
    <property type="molecule type" value="Genomic_DNA"/>
</dbReference>
<name>A0A1Q9E1M3_SYMMI</name>
<evidence type="ECO:0000256" key="4">
    <source>
        <dbReference type="ARBA" id="ARBA00022723"/>
    </source>
</evidence>
<keyword evidence="6" id="KW-0833">Ubl conjugation pathway</keyword>
<dbReference type="AlphaFoldDB" id="A0A1Q9E1M3"/>
<keyword evidence="2" id="KW-0808">Transferase</keyword>
<dbReference type="Pfam" id="PF13920">
    <property type="entry name" value="zf-C3HC4_3"/>
    <property type="match status" value="1"/>
</dbReference>
<feature type="domain" description="RING-type" evidence="11">
    <location>
        <begin position="305"/>
        <end position="341"/>
    </location>
</feature>
<dbReference type="CDD" id="cd16495">
    <property type="entry name" value="RING_CH-C4HC3_MARCH"/>
    <property type="match status" value="1"/>
</dbReference>
<keyword evidence="8" id="KW-1133">Transmembrane helix</keyword>
<evidence type="ECO:0000256" key="9">
    <source>
        <dbReference type="ARBA" id="ARBA00023136"/>
    </source>
</evidence>
<keyword evidence="14" id="KW-1185">Reference proteome</keyword>
<dbReference type="Proteomes" id="UP000186817">
    <property type="component" value="Unassembled WGS sequence"/>
</dbReference>
<keyword evidence="4" id="KW-0479">Metal-binding</keyword>
<comment type="subcellular location">
    <subcellularLocation>
        <location evidence="1">Membrane</location>
        <topology evidence="1">Multi-pass membrane protein</topology>
    </subcellularLocation>
</comment>
<dbReference type="PROSITE" id="PS51292">
    <property type="entry name" value="ZF_RING_CH"/>
    <property type="match status" value="1"/>
</dbReference>
<dbReference type="GO" id="GO:0016740">
    <property type="term" value="F:transferase activity"/>
    <property type="evidence" value="ECO:0007669"/>
    <property type="project" value="UniProtKB-KW"/>
</dbReference>
<dbReference type="InterPro" id="IPR013083">
    <property type="entry name" value="Znf_RING/FYVE/PHD"/>
</dbReference>
<evidence type="ECO:0000256" key="1">
    <source>
        <dbReference type="ARBA" id="ARBA00004141"/>
    </source>
</evidence>
<dbReference type="GO" id="GO:0008270">
    <property type="term" value="F:zinc ion binding"/>
    <property type="evidence" value="ECO:0007669"/>
    <property type="project" value="UniProtKB-KW"/>
</dbReference>
<dbReference type="InterPro" id="IPR011016">
    <property type="entry name" value="Znf_RING-CH"/>
</dbReference>
<dbReference type="PANTHER" id="PTHR46065">
    <property type="entry name" value="E3 UBIQUITIN-PROTEIN LIGASE MARCH 2/3 FAMILY MEMBER"/>
    <property type="match status" value="1"/>
</dbReference>
<dbReference type="SUPFAM" id="SSF57850">
    <property type="entry name" value="RING/U-box"/>
    <property type="match status" value="2"/>
</dbReference>